<dbReference type="EMBL" id="CP073708">
    <property type="protein sequence ID" value="QUO42603.1"/>
    <property type="molecule type" value="Genomic_DNA"/>
</dbReference>
<reference evidence="3" key="2">
    <citation type="submission" date="2021-04" db="EMBL/GenBank/DDBJ databases">
        <title>Brevibacillus composti FJAT-54423, complete genome.</title>
        <authorList>
            <person name="Tang R."/>
        </authorList>
    </citation>
    <scope>NUCLEOTIDE SEQUENCE</scope>
    <source>
        <strain evidence="3">FJAT-54424</strain>
    </source>
</reference>
<dbReference type="InterPro" id="IPR016181">
    <property type="entry name" value="Acyl_CoA_acyltransferase"/>
</dbReference>
<dbReference type="Proteomes" id="UP000677234">
    <property type="component" value="Chromosome"/>
</dbReference>
<evidence type="ECO:0000313" key="3">
    <source>
        <dbReference type="EMBL" id="QUO42603.1"/>
    </source>
</evidence>
<dbReference type="SUPFAM" id="SSF55729">
    <property type="entry name" value="Acyl-CoA N-acyltransferases (Nat)"/>
    <property type="match status" value="1"/>
</dbReference>
<dbReference type="KEGG" id="bcop:JD108_06645"/>
<name>A0A7T5EN12_9BACL</name>
<dbReference type="CDD" id="cd04301">
    <property type="entry name" value="NAT_SF"/>
    <property type="match status" value="1"/>
</dbReference>
<feature type="domain" description="N-acetyltransferase" evidence="1">
    <location>
        <begin position="3"/>
        <end position="151"/>
    </location>
</feature>
<dbReference type="PANTHER" id="PTHR41700:SF1">
    <property type="entry name" value="N-ACETYLTRANSFERASE DOMAIN-CONTAINING PROTEIN"/>
    <property type="match status" value="1"/>
</dbReference>
<evidence type="ECO:0000313" key="4">
    <source>
        <dbReference type="Proteomes" id="UP000595847"/>
    </source>
</evidence>
<sequence>MTIIFRKLVEKTDLEKLEELEGAVWSESSVVPLHMTLTIAKFGGLFLGAFDGDNMIGFLYSFPGYTDGELHLCSHMLGFLPAYRKQGLGVQMKWLQRSEALAAGYKRITWTYDPLETVNAYLNLVKLGGVVHRYIPDCYGELADEMNKGLPTDRFLLDWHIASQRVKRYKAGSPSLAGAAAGDDKLPSVLSWKETEGVVRPVDIDLQCAEERFWLAVPAHFQQVKQADMEAARAWREATRELFTHYFAQGYVITGLKRQQATASYLLEKRALGDILGAADDASVK</sequence>
<dbReference type="InterPro" id="IPR000182">
    <property type="entry name" value="GNAT_dom"/>
</dbReference>
<dbReference type="GO" id="GO:0016747">
    <property type="term" value="F:acyltransferase activity, transferring groups other than amino-acyl groups"/>
    <property type="evidence" value="ECO:0007669"/>
    <property type="project" value="InterPro"/>
</dbReference>
<proteinExistence type="predicted"/>
<dbReference type="Proteomes" id="UP000595847">
    <property type="component" value="Chromosome"/>
</dbReference>
<reference evidence="2 4" key="1">
    <citation type="submission" date="2020-12" db="EMBL/GenBank/DDBJ databases">
        <title>strain FJAT-54423T represents a novel species of the genus Brevibacillus.</title>
        <authorList>
            <person name="Tang R."/>
        </authorList>
    </citation>
    <scope>NUCLEOTIDE SEQUENCE [LARGE SCALE GENOMIC DNA]</scope>
    <source>
        <strain evidence="2 4">FJAT-54423</strain>
    </source>
</reference>
<dbReference type="RefSeq" id="WP_198829098.1">
    <property type="nucleotide sequence ID" value="NZ_CP066308.1"/>
</dbReference>
<protein>
    <recommendedName>
        <fullName evidence="1">N-acetyltransferase domain-containing protein</fullName>
    </recommendedName>
</protein>
<dbReference type="EMBL" id="CP066308">
    <property type="protein sequence ID" value="QQE75577.1"/>
    <property type="molecule type" value="Genomic_DNA"/>
</dbReference>
<evidence type="ECO:0000259" key="1">
    <source>
        <dbReference type="PROSITE" id="PS51186"/>
    </source>
</evidence>
<dbReference type="InterPro" id="IPR038764">
    <property type="entry name" value="GNAT_N_AcTrfase_prd"/>
</dbReference>
<gene>
    <name evidence="2" type="ORF">JD108_06645</name>
    <name evidence="3" type="ORF">KDJ56_06325</name>
</gene>
<keyword evidence="5" id="KW-1185">Reference proteome</keyword>
<dbReference type="Gene3D" id="3.40.630.30">
    <property type="match status" value="1"/>
</dbReference>
<evidence type="ECO:0000313" key="5">
    <source>
        <dbReference type="Proteomes" id="UP000677234"/>
    </source>
</evidence>
<organism evidence="2 4">
    <name type="scientific">Brevibacillus composti</name>
    <dbReference type="NCBI Taxonomy" id="2796470"/>
    <lineage>
        <taxon>Bacteria</taxon>
        <taxon>Bacillati</taxon>
        <taxon>Bacillota</taxon>
        <taxon>Bacilli</taxon>
        <taxon>Bacillales</taxon>
        <taxon>Paenibacillaceae</taxon>
        <taxon>Brevibacillus</taxon>
    </lineage>
</organism>
<dbReference type="PANTHER" id="PTHR41700">
    <property type="entry name" value="GCN5-RELATED N-ACETYLTRANSFERASE"/>
    <property type="match status" value="1"/>
</dbReference>
<dbReference type="PROSITE" id="PS51186">
    <property type="entry name" value="GNAT"/>
    <property type="match status" value="1"/>
</dbReference>
<dbReference type="AlphaFoldDB" id="A0A7T5EN12"/>
<accession>A0A7T5EN12</accession>
<evidence type="ECO:0000313" key="2">
    <source>
        <dbReference type="EMBL" id="QQE75577.1"/>
    </source>
</evidence>